<dbReference type="GO" id="GO:0016616">
    <property type="term" value="F:oxidoreductase activity, acting on the CH-OH group of donors, NAD or NADP as acceptor"/>
    <property type="evidence" value="ECO:0007669"/>
    <property type="project" value="TreeGrafter"/>
</dbReference>
<dbReference type="InterPro" id="IPR050425">
    <property type="entry name" value="NAD(P)_dehydrat-like"/>
</dbReference>
<keyword evidence="5" id="KW-1185">Reference proteome</keyword>
<feature type="domain" description="NAD-dependent epimerase/dehydratase" evidence="3">
    <location>
        <begin position="10"/>
        <end position="268"/>
    </location>
</feature>
<dbReference type="Gene3D" id="3.40.50.720">
    <property type="entry name" value="NAD(P)-binding Rossmann-like Domain"/>
    <property type="match status" value="1"/>
</dbReference>
<comment type="caution">
    <text evidence="4">The sequence shown here is derived from an EMBL/GenBank/DDBJ whole genome shotgun (WGS) entry which is preliminary data.</text>
</comment>
<name>A0A9P5Z7B1_9AGAR</name>
<sequence>MTAIAKGSKVLVTGANGYIPMWVVRILLERGYTVRATVRTAGNIGYIKEYFAKLGYGDNKLEFVVVEDIIKEDAFDEAVKGMDGIIHMASPFHHHAKNPQEVISPAVQGTIGVLKSAYKNGTNVKRIVVTSSTASIHGTLEPHKFTELDWNTHSPSIIEEQGEKSNPIYIYLASKTLAERAAWEFVGKVKAEVNWDLAVINPTYVFGPPIHDLKSVTSLNTSLAMWYGSIFPEVPKTKEELTQSLTWVDVRDVALTHVFALEIPEAGGERFIASAESFIWQDWLDALNTLQTNPLPSHAIAKGFPELSAGEKTYDVVYETTKAHDVLGVKWTSMADSGRDTLAEFAKRGW</sequence>
<evidence type="ECO:0000313" key="4">
    <source>
        <dbReference type="EMBL" id="KAF9482937.1"/>
    </source>
</evidence>
<dbReference type="PANTHER" id="PTHR10366">
    <property type="entry name" value="NAD DEPENDENT EPIMERASE/DEHYDRATASE"/>
    <property type="match status" value="1"/>
</dbReference>
<dbReference type="CDD" id="cd05227">
    <property type="entry name" value="AR_SDR_e"/>
    <property type="match status" value="1"/>
</dbReference>
<dbReference type="InterPro" id="IPR036291">
    <property type="entry name" value="NAD(P)-bd_dom_sf"/>
</dbReference>
<dbReference type="InterPro" id="IPR001509">
    <property type="entry name" value="Epimerase_deHydtase"/>
</dbReference>
<gene>
    <name evidence="4" type="ORF">BDN70DRAFT_874352</name>
</gene>
<evidence type="ECO:0000256" key="2">
    <source>
        <dbReference type="ARBA" id="ARBA00023445"/>
    </source>
</evidence>
<dbReference type="Pfam" id="PF01370">
    <property type="entry name" value="Epimerase"/>
    <property type="match status" value="1"/>
</dbReference>
<evidence type="ECO:0000256" key="1">
    <source>
        <dbReference type="ARBA" id="ARBA00023002"/>
    </source>
</evidence>
<proteinExistence type="inferred from homology"/>
<dbReference type="PANTHER" id="PTHR10366:SF564">
    <property type="entry name" value="STEROL-4-ALPHA-CARBOXYLATE 3-DEHYDROGENASE, DECARBOXYLATING"/>
    <property type="match status" value="1"/>
</dbReference>
<protein>
    <submittedName>
        <fullName evidence="4">D-lactaldehyde dehydrogenase</fullName>
    </submittedName>
</protein>
<reference evidence="4" key="1">
    <citation type="submission" date="2020-11" db="EMBL/GenBank/DDBJ databases">
        <authorList>
            <consortium name="DOE Joint Genome Institute"/>
            <person name="Ahrendt S."/>
            <person name="Riley R."/>
            <person name="Andreopoulos W."/>
            <person name="Labutti K."/>
            <person name="Pangilinan J."/>
            <person name="Ruiz-Duenas F.J."/>
            <person name="Barrasa J.M."/>
            <person name="Sanchez-Garcia M."/>
            <person name="Camarero S."/>
            <person name="Miyauchi S."/>
            <person name="Serrano A."/>
            <person name="Linde D."/>
            <person name="Babiker R."/>
            <person name="Drula E."/>
            <person name="Ayuso-Fernandez I."/>
            <person name="Pacheco R."/>
            <person name="Padilla G."/>
            <person name="Ferreira P."/>
            <person name="Barriuso J."/>
            <person name="Kellner H."/>
            <person name="Castanera R."/>
            <person name="Alfaro M."/>
            <person name="Ramirez L."/>
            <person name="Pisabarro A.G."/>
            <person name="Kuo A."/>
            <person name="Tritt A."/>
            <person name="Lipzen A."/>
            <person name="He G."/>
            <person name="Yan M."/>
            <person name="Ng V."/>
            <person name="Cullen D."/>
            <person name="Martin F."/>
            <person name="Rosso M.-N."/>
            <person name="Henrissat B."/>
            <person name="Hibbett D."/>
            <person name="Martinez A.T."/>
            <person name="Grigoriev I.V."/>
        </authorList>
    </citation>
    <scope>NUCLEOTIDE SEQUENCE</scope>
    <source>
        <strain evidence="4">CIRM-BRFM 674</strain>
    </source>
</reference>
<keyword evidence="1" id="KW-0560">Oxidoreductase</keyword>
<comment type="similarity">
    <text evidence="2">Belongs to the NAD(P)-dependent epimerase/dehydratase family. Dihydroflavonol-4-reductase subfamily.</text>
</comment>
<dbReference type="OrthoDB" id="2735536at2759"/>
<dbReference type="EMBL" id="MU155159">
    <property type="protein sequence ID" value="KAF9482937.1"/>
    <property type="molecule type" value="Genomic_DNA"/>
</dbReference>
<dbReference type="AlphaFoldDB" id="A0A9P5Z7B1"/>
<evidence type="ECO:0000313" key="5">
    <source>
        <dbReference type="Proteomes" id="UP000807469"/>
    </source>
</evidence>
<accession>A0A9P5Z7B1</accession>
<evidence type="ECO:0000259" key="3">
    <source>
        <dbReference type="Pfam" id="PF01370"/>
    </source>
</evidence>
<dbReference type="SUPFAM" id="SSF51735">
    <property type="entry name" value="NAD(P)-binding Rossmann-fold domains"/>
    <property type="match status" value="1"/>
</dbReference>
<dbReference type="Proteomes" id="UP000807469">
    <property type="component" value="Unassembled WGS sequence"/>
</dbReference>
<organism evidence="4 5">
    <name type="scientific">Pholiota conissans</name>
    <dbReference type="NCBI Taxonomy" id="109636"/>
    <lineage>
        <taxon>Eukaryota</taxon>
        <taxon>Fungi</taxon>
        <taxon>Dikarya</taxon>
        <taxon>Basidiomycota</taxon>
        <taxon>Agaricomycotina</taxon>
        <taxon>Agaricomycetes</taxon>
        <taxon>Agaricomycetidae</taxon>
        <taxon>Agaricales</taxon>
        <taxon>Agaricineae</taxon>
        <taxon>Strophariaceae</taxon>
        <taxon>Pholiota</taxon>
    </lineage>
</organism>